<sequence length="163" mass="17213">MKIHPDQLKALEQEQAKTKQAQETDKGFGDLLAKEVGKTEQNAPAQGAVVPPPGAGMLSGQLLAAQAAAGTGETDAGQNVMESLENLVSNWEDYAARVGASTEGQNLRQANGMLESIENGVSDLKSKASGLSTANPELNAMIEEVEIMAVTERIKFNRGDYIA</sequence>
<dbReference type="AlphaFoldDB" id="A0A2Z6B2S4"/>
<dbReference type="Proteomes" id="UP000269883">
    <property type="component" value="Chromosome"/>
</dbReference>
<dbReference type="KEGG" id="dfl:DFE_3000"/>
<evidence type="ECO:0000313" key="1">
    <source>
        <dbReference type="EMBL" id="BBD09726.1"/>
    </source>
</evidence>
<gene>
    <name evidence="1" type="ORF">DFE_3000</name>
</gene>
<accession>A0A2Z6B2S4</accession>
<evidence type="ECO:0000313" key="2">
    <source>
        <dbReference type="Proteomes" id="UP000269883"/>
    </source>
</evidence>
<proteinExistence type="predicted"/>
<keyword evidence="2" id="KW-1185">Reference proteome</keyword>
<dbReference type="EMBL" id="AP017378">
    <property type="protein sequence ID" value="BBD09726.1"/>
    <property type="molecule type" value="Genomic_DNA"/>
</dbReference>
<name>A0A2Z6B2S4_9BACT</name>
<reference evidence="1 2" key="1">
    <citation type="journal article" date="2018" name="Sci. Adv.">
        <title>Multi-heme cytochromes provide a pathway for survival in energy-limited environments.</title>
        <authorList>
            <person name="Deng X."/>
            <person name="Dohmae N."/>
            <person name="Nealson K.H."/>
            <person name="Hashimoto K."/>
            <person name="Okamoto A."/>
        </authorList>
    </citation>
    <scope>NUCLEOTIDE SEQUENCE [LARGE SCALE GENOMIC DNA]</scope>
    <source>
        <strain evidence="1 2">IS5</strain>
    </source>
</reference>
<organism evidence="1 2">
    <name type="scientific">Desulfovibrio ferrophilus</name>
    <dbReference type="NCBI Taxonomy" id="241368"/>
    <lineage>
        <taxon>Bacteria</taxon>
        <taxon>Pseudomonadati</taxon>
        <taxon>Thermodesulfobacteriota</taxon>
        <taxon>Desulfovibrionia</taxon>
        <taxon>Desulfovibrionales</taxon>
        <taxon>Desulfovibrionaceae</taxon>
        <taxon>Desulfovibrio</taxon>
    </lineage>
</organism>
<dbReference type="OrthoDB" id="5518730at2"/>
<protein>
    <submittedName>
        <fullName evidence="1">Uncharacterized protein</fullName>
    </submittedName>
</protein>
<dbReference type="RefSeq" id="WP_126380750.1">
    <property type="nucleotide sequence ID" value="NZ_AP017378.1"/>
</dbReference>